<dbReference type="SUPFAM" id="SSF63418">
    <property type="entry name" value="MurE/MurF N-terminal domain"/>
    <property type="match status" value="1"/>
</dbReference>
<keyword evidence="4 10" id="KW-0547">Nucleotide-binding</keyword>
<evidence type="ECO:0000256" key="3">
    <source>
        <dbReference type="ARBA" id="ARBA00022618"/>
    </source>
</evidence>
<dbReference type="GO" id="GO:0047480">
    <property type="term" value="F:UDP-N-acetylmuramoyl-tripeptide-D-alanyl-D-alanine ligase activity"/>
    <property type="evidence" value="ECO:0007669"/>
    <property type="project" value="UniProtKB-UniRule"/>
</dbReference>
<evidence type="ECO:0000313" key="16">
    <source>
        <dbReference type="Proteomes" id="UP000509410"/>
    </source>
</evidence>
<dbReference type="InterPro" id="IPR051046">
    <property type="entry name" value="MurCDEF_CellWall_CoF430Synth"/>
</dbReference>
<comment type="subcellular location">
    <subcellularLocation>
        <location evidence="10 11">Cytoplasm</location>
    </subcellularLocation>
</comment>
<comment type="catalytic activity">
    <reaction evidence="11">
        <text>D-alanyl-D-alanine + UDP-N-acetyl-alpha-D-muramoyl-L-alanyl-gamma-D-glutamyl-meso-2,6-diaminopimelate + ATP = UDP-N-acetyl-alpha-D-muramoyl-L-alanyl-gamma-D-glutamyl-meso-2,6-diaminopimeloyl-D-alanyl-D-alanine + ADP + phosphate + H(+)</text>
        <dbReference type="Rhea" id="RHEA:28374"/>
        <dbReference type="ChEBI" id="CHEBI:15378"/>
        <dbReference type="ChEBI" id="CHEBI:30616"/>
        <dbReference type="ChEBI" id="CHEBI:43474"/>
        <dbReference type="ChEBI" id="CHEBI:57822"/>
        <dbReference type="ChEBI" id="CHEBI:61386"/>
        <dbReference type="ChEBI" id="CHEBI:83905"/>
        <dbReference type="ChEBI" id="CHEBI:456216"/>
        <dbReference type="EC" id="6.3.2.10"/>
    </reaction>
</comment>
<dbReference type="GO" id="GO:0005737">
    <property type="term" value="C:cytoplasm"/>
    <property type="evidence" value="ECO:0007669"/>
    <property type="project" value="UniProtKB-SubCell"/>
</dbReference>
<dbReference type="InterPro" id="IPR004101">
    <property type="entry name" value="Mur_ligase_C"/>
</dbReference>
<dbReference type="InterPro" id="IPR036615">
    <property type="entry name" value="Mur_ligase_C_dom_sf"/>
</dbReference>
<feature type="domain" description="Mur ligase C-terminal" evidence="13">
    <location>
        <begin position="308"/>
        <end position="440"/>
    </location>
</feature>
<dbReference type="NCBIfam" id="TIGR01143">
    <property type="entry name" value="murF"/>
    <property type="match status" value="1"/>
</dbReference>
<dbReference type="SUPFAM" id="SSF53244">
    <property type="entry name" value="MurD-like peptide ligases, peptide-binding domain"/>
    <property type="match status" value="1"/>
</dbReference>
<dbReference type="PANTHER" id="PTHR43024:SF1">
    <property type="entry name" value="UDP-N-ACETYLMURAMOYL-TRIPEPTIDE--D-ALANYL-D-ALANINE LIGASE"/>
    <property type="match status" value="1"/>
</dbReference>
<keyword evidence="3 10" id="KW-0132">Cell division</keyword>
<dbReference type="PANTHER" id="PTHR43024">
    <property type="entry name" value="UDP-N-ACETYLMURAMOYL-TRIPEPTIDE--D-ALANYL-D-ALANINE LIGASE"/>
    <property type="match status" value="1"/>
</dbReference>
<evidence type="ECO:0000256" key="8">
    <source>
        <dbReference type="ARBA" id="ARBA00023306"/>
    </source>
</evidence>
<evidence type="ECO:0000256" key="5">
    <source>
        <dbReference type="ARBA" id="ARBA00022840"/>
    </source>
</evidence>
<dbReference type="InterPro" id="IPR005863">
    <property type="entry name" value="UDP-N-AcMur_synth"/>
</dbReference>
<gene>
    <name evidence="10" type="primary">murF</name>
    <name evidence="15" type="ORF">FFV08_08700</name>
</gene>
<dbReference type="GO" id="GO:0071555">
    <property type="term" value="P:cell wall organization"/>
    <property type="evidence" value="ECO:0007669"/>
    <property type="project" value="UniProtKB-KW"/>
</dbReference>
<evidence type="ECO:0000256" key="10">
    <source>
        <dbReference type="HAMAP-Rule" id="MF_02019"/>
    </source>
</evidence>
<keyword evidence="7 10" id="KW-0573">Peptidoglycan synthesis</keyword>
<dbReference type="GO" id="GO:0008360">
    <property type="term" value="P:regulation of cell shape"/>
    <property type="evidence" value="ECO:0007669"/>
    <property type="project" value="UniProtKB-KW"/>
</dbReference>
<dbReference type="Pfam" id="PF02875">
    <property type="entry name" value="Mur_ligase_C"/>
    <property type="match status" value="1"/>
</dbReference>
<evidence type="ECO:0000256" key="11">
    <source>
        <dbReference type="RuleBase" id="RU004136"/>
    </source>
</evidence>
<evidence type="ECO:0000256" key="4">
    <source>
        <dbReference type="ARBA" id="ARBA00022741"/>
    </source>
</evidence>
<dbReference type="GO" id="GO:0009252">
    <property type="term" value="P:peptidoglycan biosynthetic process"/>
    <property type="evidence" value="ECO:0007669"/>
    <property type="project" value="UniProtKB-UniRule"/>
</dbReference>
<sequence>MKLDLYEIAEVLSAKNDVTQFENISLRNAEFDSRLIESGDLFVPLKGARDGHDFIATAFAQGAAATLSERPVTEGAYILVDDVLTAFQRLAQYYLEKMQVDVLEVTGSNGKTTTKDMLAQLLATSYKTYKTQGNYNNEIGLPYTVLHMPEDTEKLVLEMGQDHLGDIHLLSELAKPKTGIVTLVGEAHLEFFGSRAEIAQGKMQIADGLRKDGLLIVPADKIVNEFLPADCKIVRFGPDADIFLTYLEERKDSLSFECNFLERRIDLPVTGKYNATNAMIAAYAALQEGVSEAAIAQAFSELELTRNRTEWKKAGNGADILSDVYNANPTAMRLILETFSTIPANSGGRKLAVLADMKELGADSKSMHGSMITSLNPEIVTDLFLYGQDMEALYDYAKEIYPPGKVHYFIKNDEKDQFEQLTKAVRESLTPTDQILLKGSNSMNLAKLVEDLEGDYKQQQANSALFKPYTRMGA</sequence>
<protein>
    <recommendedName>
        <fullName evidence="10 11">UDP-N-acetylmuramoyl-tripeptide--D-alanyl-D-alanine ligase</fullName>
        <ecNumber evidence="10 11">6.3.2.10</ecNumber>
    </recommendedName>
    <alternativeName>
        <fullName evidence="10">D-alanyl-D-alanine-adding enzyme</fullName>
    </alternativeName>
</protein>
<keyword evidence="1 10" id="KW-0963">Cytoplasm</keyword>
<evidence type="ECO:0000259" key="13">
    <source>
        <dbReference type="Pfam" id="PF02875"/>
    </source>
</evidence>
<dbReference type="Pfam" id="PF08245">
    <property type="entry name" value="Mur_ligase_M"/>
    <property type="match status" value="1"/>
</dbReference>
<dbReference type="InterPro" id="IPR013221">
    <property type="entry name" value="Mur_ligase_cen"/>
</dbReference>
<evidence type="ECO:0000313" key="15">
    <source>
        <dbReference type="EMBL" id="QLB52671.1"/>
    </source>
</evidence>
<feature type="domain" description="Mur ligase central" evidence="14">
    <location>
        <begin position="105"/>
        <end position="285"/>
    </location>
</feature>
<dbReference type="Gene3D" id="3.40.1390.10">
    <property type="entry name" value="MurE/MurF, N-terminal domain"/>
    <property type="match status" value="1"/>
</dbReference>
<dbReference type="Pfam" id="PF01225">
    <property type="entry name" value="Mur_ligase"/>
    <property type="match status" value="1"/>
</dbReference>
<comment type="catalytic activity">
    <reaction evidence="10">
        <text>UDP-N-acetyl-alpha-D-muramoyl-L-alanyl-gamma-D-glutamyl-L-lysine + D-alanyl-D-alanine + ATP = UDP-N-acetyl-alpha-D-muramoyl-L-alanyl-gamma-D-glutamyl-L-lysyl-D-alanyl-D-alanine + ADP + phosphate + H(+)</text>
        <dbReference type="Rhea" id="RHEA:16085"/>
        <dbReference type="ChEBI" id="CHEBI:15378"/>
        <dbReference type="ChEBI" id="CHEBI:30616"/>
        <dbReference type="ChEBI" id="CHEBI:43474"/>
        <dbReference type="ChEBI" id="CHEBI:57822"/>
        <dbReference type="ChEBI" id="CHEBI:70758"/>
        <dbReference type="ChEBI" id="CHEBI:83903"/>
        <dbReference type="ChEBI" id="CHEBI:456216"/>
        <dbReference type="EC" id="6.3.2.10"/>
    </reaction>
</comment>
<evidence type="ECO:0000259" key="14">
    <source>
        <dbReference type="Pfam" id="PF08245"/>
    </source>
</evidence>
<feature type="domain" description="Mur ligase N-terminal catalytic" evidence="12">
    <location>
        <begin position="31"/>
        <end position="83"/>
    </location>
</feature>
<dbReference type="HAMAP" id="MF_02019">
    <property type="entry name" value="MurF"/>
    <property type="match status" value="1"/>
</dbReference>
<dbReference type="InterPro" id="IPR000713">
    <property type="entry name" value="Mur_ligase_N"/>
</dbReference>
<evidence type="ECO:0000256" key="2">
    <source>
        <dbReference type="ARBA" id="ARBA00022598"/>
    </source>
</evidence>
<evidence type="ECO:0000256" key="9">
    <source>
        <dbReference type="ARBA" id="ARBA00023316"/>
    </source>
</evidence>
<dbReference type="InterPro" id="IPR036565">
    <property type="entry name" value="Mur-like_cat_sf"/>
</dbReference>
<name>A0A7H8V8I7_STRSA</name>
<dbReference type="GO" id="GO:0051301">
    <property type="term" value="P:cell division"/>
    <property type="evidence" value="ECO:0007669"/>
    <property type="project" value="UniProtKB-KW"/>
</dbReference>
<reference evidence="15 16" key="1">
    <citation type="submission" date="2019-05" db="EMBL/GenBank/DDBJ databases">
        <title>The organization of the Streptococcus sanguinis genomes.</title>
        <authorList>
            <person name="Wu C.H."/>
            <person name="Chen Y.Y.M."/>
            <person name="Wang H.Y."/>
        </authorList>
    </citation>
    <scope>NUCLEOTIDE SEQUENCE [LARGE SCALE GENOMIC DNA]</scope>
    <source>
        <strain evidence="15 16">CGMH010</strain>
    </source>
</reference>
<comment type="function">
    <text evidence="10 11">Involved in cell wall formation. Catalyzes the final step in the synthesis of UDP-N-acetylmuramoyl-pentapeptide, the precursor of murein.</text>
</comment>
<dbReference type="EC" id="6.3.2.10" evidence="10 11"/>
<evidence type="ECO:0000259" key="12">
    <source>
        <dbReference type="Pfam" id="PF01225"/>
    </source>
</evidence>
<organism evidence="15 16">
    <name type="scientific">Streptococcus sanguinis</name>
    <dbReference type="NCBI Taxonomy" id="1305"/>
    <lineage>
        <taxon>Bacteria</taxon>
        <taxon>Bacillati</taxon>
        <taxon>Bacillota</taxon>
        <taxon>Bacilli</taxon>
        <taxon>Lactobacillales</taxon>
        <taxon>Streptococcaceae</taxon>
        <taxon>Streptococcus</taxon>
    </lineage>
</organism>
<keyword evidence="9 10" id="KW-0961">Cell wall biogenesis/degradation</keyword>
<dbReference type="Gene3D" id="3.90.190.20">
    <property type="entry name" value="Mur ligase, C-terminal domain"/>
    <property type="match status" value="1"/>
</dbReference>
<proteinExistence type="inferred from homology"/>
<keyword evidence="5 10" id="KW-0067">ATP-binding</keyword>
<evidence type="ECO:0000256" key="7">
    <source>
        <dbReference type="ARBA" id="ARBA00022984"/>
    </source>
</evidence>
<dbReference type="UniPathway" id="UPA00219"/>
<accession>A0A7H8V8I7</accession>
<dbReference type="SUPFAM" id="SSF53623">
    <property type="entry name" value="MurD-like peptide ligases, catalytic domain"/>
    <property type="match status" value="1"/>
</dbReference>
<keyword evidence="6 10" id="KW-0133">Cell shape</keyword>
<feature type="binding site" evidence="10">
    <location>
        <begin position="107"/>
        <end position="113"/>
    </location>
    <ligand>
        <name>ATP</name>
        <dbReference type="ChEBI" id="CHEBI:30616"/>
    </ligand>
</feature>
<comment type="pathway">
    <text evidence="10 11">Cell wall biogenesis; peptidoglycan biosynthesis.</text>
</comment>
<dbReference type="Gene3D" id="3.40.1190.10">
    <property type="entry name" value="Mur-like, catalytic domain"/>
    <property type="match status" value="1"/>
</dbReference>
<dbReference type="EMBL" id="CP040556">
    <property type="protein sequence ID" value="QLB52671.1"/>
    <property type="molecule type" value="Genomic_DNA"/>
</dbReference>
<comment type="similarity">
    <text evidence="10">Belongs to the MurCDEF family. MurF subfamily.</text>
</comment>
<keyword evidence="2 10" id="KW-0436">Ligase</keyword>
<dbReference type="Proteomes" id="UP000509410">
    <property type="component" value="Chromosome"/>
</dbReference>
<keyword evidence="8 10" id="KW-0131">Cell cycle</keyword>
<evidence type="ECO:0000256" key="6">
    <source>
        <dbReference type="ARBA" id="ARBA00022960"/>
    </source>
</evidence>
<evidence type="ECO:0000256" key="1">
    <source>
        <dbReference type="ARBA" id="ARBA00022490"/>
    </source>
</evidence>
<dbReference type="InterPro" id="IPR035911">
    <property type="entry name" value="MurE/MurF_N"/>
</dbReference>
<dbReference type="GO" id="GO:0005524">
    <property type="term" value="F:ATP binding"/>
    <property type="evidence" value="ECO:0007669"/>
    <property type="project" value="UniProtKB-UniRule"/>
</dbReference>
<dbReference type="AlphaFoldDB" id="A0A7H8V8I7"/>